<reference evidence="11 12" key="1">
    <citation type="journal article" date="2022" name="Nat. Ecol. Evol.">
        <title>A masculinizing supergene underlies an exaggerated male reproductive morph in a spider.</title>
        <authorList>
            <person name="Hendrickx F."/>
            <person name="De Corte Z."/>
            <person name="Sonet G."/>
            <person name="Van Belleghem S.M."/>
            <person name="Kostlbacher S."/>
            <person name="Vangestel C."/>
        </authorList>
    </citation>
    <scope>NUCLEOTIDE SEQUENCE [LARGE SCALE GENOMIC DNA]</scope>
    <source>
        <strain evidence="11">W744_W776</strain>
    </source>
</reference>
<keyword evidence="8" id="KW-0288">FMN</keyword>
<evidence type="ECO:0000259" key="10">
    <source>
        <dbReference type="Pfam" id="PF01243"/>
    </source>
</evidence>
<evidence type="ECO:0000256" key="9">
    <source>
        <dbReference type="ARBA" id="ARBA00023002"/>
    </source>
</evidence>
<dbReference type="GO" id="GO:0004733">
    <property type="term" value="F:pyridoxamine phosphate oxidase activity"/>
    <property type="evidence" value="ECO:0007669"/>
    <property type="project" value="UniProtKB-EC"/>
</dbReference>
<comment type="similarity">
    <text evidence="5">Belongs to the pyridoxamine 5'-phosphate oxidase family.</text>
</comment>
<accession>A0AAV6UYI1</accession>
<comment type="function">
    <text evidence="2">Catalyzes the oxidation of either pyridoxine 5'-phosphate (PNP) or pyridoxamine 5'-phosphate (PMP) into pyridoxal 5'-phosphate (PLP).</text>
</comment>
<comment type="cofactor">
    <cofactor evidence="1">
        <name>FMN</name>
        <dbReference type="ChEBI" id="CHEBI:58210"/>
    </cofactor>
</comment>
<dbReference type="Pfam" id="PF01243">
    <property type="entry name" value="PNPOx_N"/>
    <property type="match status" value="1"/>
</dbReference>
<evidence type="ECO:0000256" key="1">
    <source>
        <dbReference type="ARBA" id="ARBA00001917"/>
    </source>
</evidence>
<comment type="caution">
    <text evidence="11">The sequence shown here is derived from an EMBL/GenBank/DDBJ whole genome shotgun (WGS) entry which is preliminary data.</text>
</comment>
<dbReference type="AlphaFoldDB" id="A0AAV6UYI1"/>
<evidence type="ECO:0000256" key="8">
    <source>
        <dbReference type="ARBA" id="ARBA00022643"/>
    </source>
</evidence>
<dbReference type="Gene3D" id="2.30.110.10">
    <property type="entry name" value="Electron Transport, Fmn-binding Protein, Chain A"/>
    <property type="match status" value="1"/>
</dbReference>
<dbReference type="GO" id="GO:0010181">
    <property type="term" value="F:FMN binding"/>
    <property type="evidence" value="ECO:0007669"/>
    <property type="project" value="InterPro"/>
</dbReference>
<dbReference type="EMBL" id="JAFNEN010000212">
    <property type="protein sequence ID" value="KAG8189555.1"/>
    <property type="molecule type" value="Genomic_DNA"/>
</dbReference>
<evidence type="ECO:0000256" key="3">
    <source>
        <dbReference type="ARBA" id="ARBA00004738"/>
    </source>
</evidence>
<name>A0AAV6UYI1_9ARAC</name>
<dbReference type="SUPFAM" id="SSF50475">
    <property type="entry name" value="FMN-binding split barrel"/>
    <property type="match status" value="1"/>
</dbReference>
<dbReference type="InterPro" id="IPR011576">
    <property type="entry name" value="Pyridox_Oxase_N"/>
</dbReference>
<keyword evidence="9" id="KW-0560">Oxidoreductase</keyword>
<comment type="pathway">
    <text evidence="3">Cofactor metabolism; pyridoxal 5'-phosphate salvage; pyridoxal 5'-phosphate from pyridoxamine 5'-phosphate: step 1/1.</text>
</comment>
<evidence type="ECO:0000256" key="4">
    <source>
        <dbReference type="ARBA" id="ARBA00005037"/>
    </source>
</evidence>
<dbReference type="InterPro" id="IPR000659">
    <property type="entry name" value="Pyridox_Oxase"/>
</dbReference>
<keyword evidence="7" id="KW-0285">Flavoprotein</keyword>
<dbReference type="EC" id="1.4.3.5" evidence="6"/>
<evidence type="ECO:0000256" key="6">
    <source>
        <dbReference type="ARBA" id="ARBA00012801"/>
    </source>
</evidence>
<proteinExistence type="inferred from homology"/>
<protein>
    <recommendedName>
        <fullName evidence="6">pyridoxal 5'-phosphate synthase</fullName>
        <ecNumber evidence="6">1.4.3.5</ecNumber>
    </recommendedName>
</protein>
<dbReference type="Proteomes" id="UP000827092">
    <property type="component" value="Unassembled WGS sequence"/>
</dbReference>
<feature type="non-terminal residue" evidence="11">
    <location>
        <position position="114"/>
    </location>
</feature>
<evidence type="ECO:0000256" key="2">
    <source>
        <dbReference type="ARBA" id="ARBA00003691"/>
    </source>
</evidence>
<dbReference type="PANTHER" id="PTHR10851:SF0">
    <property type="entry name" value="PYRIDOXINE-5'-PHOSPHATE OXIDASE"/>
    <property type="match status" value="1"/>
</dbReference>
<evidence type="ECO:0000313" key="12">
    <source>
        <dbReference type="Proteomes" id="UP000827092"/>
    </source>
</evidence>
<feature type="domain" description="Pyridoxamine 5'-phosphate oxidase N-terminal" evidence="10">
    <location>
        <begin position="46"/>
        <end position="108"/>
    </location>
</feature>
<dbReference type="GO" id="GO:0008615">
    <property type="term" value="P:pyridoxine biosynthetic process"/>
    <property type="evidence" value="ECO:0007669"/>
    <property type="project" value="InterPro"/>
</dbReference>
<evidence type="ECO:0000256" key="7">
    <source>
        <dbReference type="ARBA" id="ARBA00022630"/>
    </source>
</evidence>
<evidence type="ECO:0000256" key="5">
    <source>
        <dbReference type="ARBA" id="ARBA00007301"/>
    </source>
</evidence>
<dbReference type="PANTHER" id="PTHR10851">
    <property type="entry name" value="PYRIDOXINE-5-PHOSPHATE OXIDASE"/>
    <property type="match status" value="1"/>
</dbReference>
<keyword evidence="12" id="KW-1185">Reference proteome</keyword>
<gene>
    <name evidence="11" type="ORF">JTE90_026599</name>
</gene>
<organism evidence="11 12">
    <name type="scientific">Oedothorax gibbosus</name>
    <dbReference type="NCBI Taxonomy" id="931172"/>
    <lineage>
        <taxon>Eukaryota</taxon>
        <taxon>Metazoa</taxon>
        <taxon>Ecdysozoa</taxon>
        <taxon>Arthropoda</taxon>
        <taxon>Chelicerata</taxon>
        <taxon>Arachnida</taxon>
        <taxon>Araneae</taxon>
        <taxon>Araneomorphae</taxon>
        <taxon>Entelegynae</taxon>
        <taxon>Araneoidea</taxon>
        <taxon>Linyphiidae</taxon>
        <taxon>Erigoninae</taxon>
        <taxon>Oedothorax</taxon>
    </lineage>
</organism>
<dbReference type="InterPro" id="IPR012349">
    <property type="entry name" value="Split_barrel_FMN-bd"/>
</dbReference>
<sequence>MSLKEGKNHVDLTGMRVPYLPEDVVDNFSSKDPIELFSEWFTKAKSTESIKEANAMALATADKSGKPSVRYLLLKGYSKYGFIFFSNYNSRKGQEIAENPRGALLFYWESLCLQ</sequence>
<comment type="pathway">
    <text evidence="4">Cofactor metabolism; pyridoxal 5'-phosphate salvage; pyridoxal 5'-phosphate from pyridoxine 5'-phosphate: step 1/1.</text>
</comment>
<evidence type="ECO:0000313" key="11">
    <source>
        <dbReference type="EMBL" id="KAG8189555.1"/>
    </source>
</evidence>